<protein>
    <submittedName>
        <fullName evidence="2">Uncharacterized protein</fullName>
    </submittedName>
</protein>
<reference evidence="2" key="1">
    <citation type="submission" date="2025-08" db="UniProtKB">
        <authorList>
            <consortium name="Ensembl"/>
        </authorList>
    </citation>
    <scope>IDENTIFICATION</scope>
</reference>
<evidence type="ECO:0000256" key="1">
    <source>
        <dbReference type="SAM" id="MobiDB-lite"/>
    </source>
</evidence>
<dbReference type="Proteomes" id="UP000472270">
    <property type="component" value="Unassembled WGS sequence"/>
</dbReference>
<organism evidence="2 3">
    <name type="scientific">Sinocyclocheilus rhinocerous</name>
    <dbReference type="NCBI Taxonomy" id="307959"/>
    <lineage>
        <taxon>Eukaryota</taxon>
        <taxon>Metazoa</taxon>
        <taxon>Chordata</taxon>
        <taxon>Craniata</taxon>
        <taxon>Vertebrata</taxon>
        <taxon>Euteleostomi</taxon>
        <taxon>Actinopterygii</taxon>
        <taxon>Neopterygii</taxon>
        <taxon>Teleostei</taxon>
        <taxon>Ostariophysi</taxon>
        <taxon>Cypriniformes</taxon>
        <taxon>Cyprinidae</taxon>
        <taxon>Cyprininae</taxon>
        <taxon>Sinocyclocheilus</taxon>
    </lineage>
</organism>
<keyword evidence="3" id="KW-1185">Reference proteome</keyword>
<evidence type="ECO:0000313" key="3">
    <source>
        <dbReference type="Proteomes" id="UP000472270"/>
    </source>
</evidence>
<proteinExistence type="predicted"/>
<reference evidence="2" key="2">
    <citation type="submission" date="2025-09" db="UniProtKB">
        <authorList>
            <consortium name="Ensembl"/>
        </authorList>
    </citation>
    <scope>IDENTIFICATION</scope>
</reference>
<dbReference type="AlphaFoldDB" id="A0A673GEU0"/>
<name>A0A673GEU0_9TELE</name>
<sequence>MKDLVALQMTRRQSASTYDTAKPKPVSTASSSKRMVIHVIHIHIGEHTVTL</sequence>
<accession>A0A673GEU0</accession>
<feature type="region of interest" description="Disordered" evidence="1">
    <location>
        <begin position="1"/>
        <end position="30"/>
    </location>
</feature>
<dbReference type="Ensembl" id="ENSSRHT00000012724.1">
    <property type="protein sequence ID" value="ENSSRHP00000012269.1"/>
    <property type="gene ID" value="ENSSRHG00000007024.1"/>
</dbReference>
<evidence type="ECO:0000313" key="2">
    <source>
        <dbReference type="Ensembl" id="ENSSRHP00000012269.1"/>
    </source>
</evidence>
<feature type="compositionally biased region" description="Polar residues" evidence="1">
    <location>
        <begin position="10"/>
        <end position="19"/>
    </location>
</feature>